<dbReference type="InterPro" id="IPR022768">
    <property type="entry name" value="Fascin-like_dom"/>
</dbReference>
<organism evidence="8 9">
    <name type="scientific">Macrostomum lignano</name>
    <dbReference type="NCBI Taxonomy" id="282301"/>
    <lineage>
        <taxon>Eukaryota</taxon>
        <taxon>Metazoa</taxon>
        <taxon>Spiralia</taxon>
        <taxon>Lophotrochozoa</taxon>
        <taxon>Platyhelminthes</taxon>
        <taxon>Rhabditophora</taxon>
        <taxon>Macrostomorpha</taxon>
        <taxon>Macrostomida</taxon>
        <taxon>Macrostomidae</taxon>
        <taxon>Macrostomum</taxon>
    </lineage>
</organism>
<feature type="domain" description="Fascin-like" evidence="7">
    <location>
        <begin position="111"/>
        <end position="214"/>
    </location>
</feature>
<accession>A0A267DMV5</accession>
<feature type="domain" description="Fascin-like" evidence="7">
    <location>
        <begin position="354"/>
        <end position="465"/>
    </location>
</feature>
<feature type="domain" description="Fascin-like" evidence="7">
    <location>
        <begin position="492"/>
        <end position="579"/>
    </location>
</feature>
<dbReference type="GO" id="GO:0007163">
    <property type="term" value="P:establishment or maintenance of cell polarity"/>
    <property type="evidence" value="ECO:0007669"/>
    <property type="project" value="TreeGrafter"/>
</dbReference>
<keyword evidence="9" id="KW-1185">Reference proteome</keyword>
<name>A0A267DMV5_9PLAT</name>
<dbReference type="FunFam" id="2.80.10.50:FF:000010">
    <property type="entry name" value="Fascin"/>
    <property type="match status" value="1"/>
</dbReference>
<dbReference type="GO" id="GO:0051015">
    <property type="term" value="F:actin filament binding"/>
    <property type="evidence" value="ECO:0007669"/>
    <property type="project" value="InterPro"/>
</dbReference>
<dbReference type="PANTHER" id="PTHR10551">
    <property type="entry name" value="FASCIN"/>
    <property type="match status" value="1"/>
</dbReference>
<dbReference type="InterPro" id="IPR010431">
    <property type="entry name" value="Fascin"/>
</dbReference>
<dbReference type="Pfam" id="PF06268">
    <property type="entry name" value="Fascin"/>
    <property type="match status" value="4"/>
</dbReference>
<proteinExistence type="inferred from homology"/>
<dbReference type="Proteomes" id="UP000215902">
    <property type="component" value="Unassembled WGS sequence"/>
</dbReference>
<gene>
    <name evidence="8" type="ORF">BOX15_Mlig020510g1</name>
</gene>
<dbReference type="CDD" id="cd23336">
    <property type="entry name" value="beta-trefoil_FSCN_rpt3"/>
    <property type="match status" value="1"/>
</dbReference>
<feature type="non-terminal residue" evidence="8">
    <location>
        <position position="1"/>
    </location>
</feature>
<sequence>QSFVIQRGPTLPKPPCLIYCCVWRFRDRFCQEQLKEHFLSIIGLVSSASHHTKFVDKMDQNGGVIPGRVANGNGVAGSTNGHGPSKPQQPQAGDPDESLKWRVGLRNASGKFLTAEPFGFKLNASGASLKMRQTWVLVPDPEHPSTVCLKSHLNRFLSADKDGLVSCSSEEAGPETRFIIEYAGDGVQWALKSAQHGLYFSGEEDRVKCFSKAPVWWTCQLALHPQVHVKNLNRGRYLRLGSGEISADRVNPWGAESLITLMKRDGRVAIRASDGRYLARGGELLDRLDEAESLFSIQVHCGPCPGLAFKDSAGRFLTNIGATGTSKTKNQTVSKDELFVLEDSYPQIAVKAFNGRYASIKQGQDLNANQSDIDVTETYQLEFHAASGKWRFRTKDDKFWKLSTVGSGISATGDSRDQSTLFAMEYQPKGRVALKCSNGSYLSAKKLGAVNATGSEVKSEEQFQLVLLNRPIVVFRCDFGFVGIKNSRLECNLVSYDAFNLEVSDSGFYHIRGSEGFWCVQADGSISFKGERPEEFLLEFRSRSCVAIQASNGCYVRGEQNGTMRADADEIRAACLWEY</sequence>
<dbReference type="SUPFAM" id="SSF50405">
    <property type="entry name" value="Actin-crosslinking proteins"/>
    <property type="match status" value="4"/>
</dbReference>
<dbReference type="GO" id="GO:0015629">
    <property type="term" value="C:actin cytoskeleton"/>
    <property type="evidence" value="ECO:0007669"/>
    <property type="project" value="TreeGrafter"/>
</dbReference>
<evidence type="ECO:0000256" key="1">
    <source>
        <dbReference type="ARBA" id="ARBA00004245"/>
    </source>
</evidence>
<dbReference type="FunFam" id="2.80.10.50:FF:000008">
    <property type="entry name" value="Fascin"/>
    <property type="match status" value="1"/>
</dbReference>
<evidence type="ECO:0000259" key="7">
    <source>
        <dbReference type="Pfam" id="PF06268"/>
    </source>
</evidence>
<comment type="subcellular location">
    <subcellularLocation>
        <location evidence="1">Cytoplasm</location>
        <location evidence="1">Cytoskeleton</location>
    </subcellularLocation>
</comment>
<evidence type="ECO:0000256" key="2">
    <source>
        <dbReference type="ARBA" id="ARBA00007415"/>
    </source>
</evidence>
<evidence type="ECO:0000313" key="8">
    <source>
        <dbReference type="EMBL" id="PAA50506.1"/>
    </source>
</evidence>
<dbReference type="EMBL" id="NIVC01003619">
    <property type="protein sequence ID" value="PAA50506.1"/>
    <property type="molecule type" value="Genomic_DNA"/>
</dbReference>
<dbReference type="GO" id="GO:0051017">
    <property type="term" value="P:actin filament bundle assembly"/>
    <property type="evidence" value="ECO:0007669"/>
    <property type="project" value="TreeGrafter"/>
</dbReference>
<dbReference type="OrthoDB" id="10259868at2759"/>
<dbReference type="GO" id="GO:0016477">
    <property type="term" value="P:cell migration"/>
    <property type="evidence" value="ECO:0007669"/>
    <property type="project" value="TreeGrafter"/>
</dbReference>
<feature type="domain" description="Fascin-like" evidence="7">
    <location>
        <begin position="256"/>
        <end position="340"/>
    </location>
</feature>
<dbReference type="GO" id="GO:0030674">
    <property type="term" value="F:protein-macromolecule adaptor activity"/>
    <property type="evidence" value="ECO:0007669"/>
    <property type="project" value="InterPro"/>
</dbReference>
<evidence type="ECO:0000256" key="4">
    <source>
        <dbReference type="ARBA" id="ARBA00023203"/>
    </source>
</evidence>
<evidence type="ECO:0000256" key="5">
    <source>
        <dbReference type="ARBA" id="ARBA00023212"/>
    </source>
</evidence>
<evidence type="ECO:0000256" key="3">
    <source>
        <dbReference type="ARBA" id="ARBA00022490"/>
    </source>
</evidence>
<evidence type="ECO:0000313" key="9">
    <source>
        <dbReference type="Proteomes" id="UP000215902"/>
    </source>
</evidence>
<dbReference type="CDD" id="cd23337">
    <property type="entry name" value="beta-trefoil_FSCN_rpt4"/>
    <property type="match status" value="1"/>
</dbReference>
<dbReference type="Gene3D" id="2.80.10.50">
    <property type="match status" value="4"/>
</dbReference>
<dbReference type="STRING" id="282301.A0A267DMV5"/>
<dbReference type="InterPro" id="IPR008999">
    <property type="entry name" value="Actin-crosslinking"/>
</dbReference>
<feature type="region of interest" description="Disordered" evidence="6">
    <location>
        <begin position="65"/>
        <end position="97"/>
    </location>
</feature>
<feature type="compositionally biased region" description="Polar residues" evidence="6">
    <location>
        <begin position="76"/>
        <end position="91"/>
    </location>
</feature>
<comment type="caution">
    <text evidence="8">The sequence shown here is derived from an EMBL/GenBank/DDBJ whole genome shotgun (WGS) entry which is preliminary data.</text>
</comment>
<reference evidence="8 9" key="1">
    <citation type="submission" date="2017-06" db="EMBL/GenBank/DDBJ databases">
        <title>A platform for efficient transgenesis in Macrostomum lignano, a flatworm model organism for stem cell research.</title>
        <authorList>
            <person name="Berezikov E."/>
        </authorList>
    </citation>
    <scope>NUCLEOTIDE SEQUENCE [LARGE SCALE GENOMIC DNA]</scope>
    <source>
        <strain evidence="8">DV1</strain>
        <tissue evidence="8">Whole organism</tissue>
    </source>
</reference>
<keyword evidence="5" id="KW-0206">Cytoskeleton</keyword>
<keyword evidence="4" id="KW-0009">Actin-binding</keyword>
<protein>
    <recommendedName>
        <fullName evidence="7">Fascin-like domain-containing protein</fullName>
    </recommendedName>
</protein>
<dbReference type="AlphaFoldDB" id="A0A267DMV5"/>
<dbReference type="CDD" id="cd23335">
    <property type="entry name" value="beta-trefoil_FSCN_rpt2"/>
    <property type="match status" value="1"/>
</dbReference>
<dbReference type="FunFam" id="2.80.10.50:FF:000015">
    <property type="entry name" value="Fascin"/>
    <property type="match status" value="1"/>
</dbReference>
<comment type="similarity">
    <text evidence="2">Belongs to the fascin family.</text>
</comment>
<dbReference type="CDD" id="cd23334">
    <property type="entry name" value="beta-trefoil_FSCN_rpt1"/>
    <property type="match status" value="1"/>
</dbReference>
<keyword evidence="3" id="KW-0963">Cytoplasm</keyword>
<evidence type="ECO:0000256" key="6">
    <source>
        <dbReference type="SAM" id="MobiDB-lite"/>
    </source>
</evidence>
<dbReference type="PANTHER" id="PTHR10551:SF9">
    <property type="entry name" value="FASCIN-2"/>
    <property type="match status" value="1"/>
</dbReference>
<dbReference type="GO" id="GO:0005737">
    <property type="term" value="C:cytoplasm"/>
    <property type="evidence" value="ECO:0007669"/>
    <property type="project" value="TreeGrafter"/>
</dbReference>